<dbReference type="RefSeq" id="WP_254953717.1">
    <property type="nucleotide sequence ID" value="NZ_JANDWY010000035.1"/>
</dbReference>
<dbReference type="InterPro" id="IPR042278">
    <property type="entry name" value="Mfa-like_1_N"/>
</dbReference>
<comment type="caution">
    <text evidence="2">The sequence shown here is derived from an EMBL/GenBank/DDBJ whole genome shotgun (WGS) entry which is preliminary data.</text>
</comment>
<name>A0AAW5IPW5_9BACT</name>
<feature type="chain" id="PRO_5043666575" evidence="1">
    <location>
        <begin position="23"/>
        <end position="379"/>
    </location>
</feature>
<dbReference type="Proteomes" id="UP001205531">
    <property type="component" value="Unassembled WGS sequence"/>
</dbReference>
<organism evidence="2 3">
    <name type="scientific">Segatella copri</name>
    <dbReference type="NCBI Taxonomy" id="165179"/>
    <lineage>
        <taxon>Bacteria</taxon>
        <taxon>Pseudomonadati</taxon>
        <taxon>Bacteroidota</taxon>
        <taxon>Bacteroidia</taxon>
        <taxon>Bacteroidales</taxon>
        <taxon>Prevotellaceae</taxon>
        <taxon>Segatella</taxon>
    </lineage>
</organism>
<evidence type="ECO:0000313" key="3">
    <source>
        <dbReference type="Proteomes" id="UP001205531"/>
    </source>
</evidence>
<sequence length="379" mass="41531">MKKSVLLMAAATAIALSSCSSEETKDVAKSSNITFRSTVGLNSRGAEATTDNLKNIWVSAWADNDVVFANEQFTKKDATTEFHSVNGPWFWEKDKTYTFMAFATGKPTKENLNPAITKDNITLTDYMPDTNPANQLDLLVAQGTGTKAAQGTAGANLNFDHILSQIQIKVKNTNANLKYVIKGVRITNVQGTGTYTFKPGETVNKHVWNNQTYTNQYVFTDGVEINLNDQNQNVTDLLVGDNSAMLLPQTIKAWDGNPVTQNGTDDYHQANGAYISLLINVQKKNGAGDWVQVYPKTDQVDETKCAWTAVAIPAGTWVNGNKYIYTLDLSKGAGKVDPIEPGPDWTNKDPKPGDTILGEEIFFNVSVKAWTPTDQTVPM</sequence>
<protein>
    <submittedName>
        <fullName evidence="2">Fimbrillin family protein</fullName>
    </submittedName>
</protein>
<feature type="signal peptide" evidence="1">
    <location>
        <begin position="1"/>
        <end position="22"/>
    </location>
</feature>
<keyword evidence="1" id="KW-0732">Signal</keyword>
<dbReference type="PROSITE" id="PS51257">
    <property type="entry name" value="PROKAR_LIPOPROTEIN"/>
    <property type="match status" value="1"/>
</dbReference>
<dbReference type="CDD" id="cd13120">
    <property type="entry name" value="BF2867_like_N"/>
    <property type="match status" value="1"/>
</dbReference>
<evidence type="ECO:0000256" key="1">
    <source>
        <dbReference type="SAM" id="SignalP"/>
    </source>
</evidence>
<gene>
    <name evidence="2" type="ORF">NNC64_13370</name>
</gene>
<dbReference type="AlphaFoldDB" id="A0AAW5IPW5"/>
<dbReference type="Gene3D" id="2.60.40.2620">
    <property type="entry name" value="Fimbrillin-like"/>
    <property type="match status" value="1"/>
</dbReference>
<dbReference type="EMBL" id="JANDWZ010000038">
    <property type="protein sequence ID" value="MCP9565525.1"/>
    <property type="molecule type" value="Genomic_DNA"/>
</dbReference>
<proteinExistence type="predicted"/>
<reference evidence="2" key="1">
    <citation type="submission" date="2022-07" db="EMBL/GenBank/DDBJ databases">
        <title>Prevotella copri.</title>
        <authorList>
            <person name="Yang C."/>
        </authorList>
    </citation>
    <scope>NUCLEOTIDE SEQUENCE</scope>
    <source>
        <strain evidence="2">HF2107</strain>
    </source>
</reference>
<accession>A0AAW5IPW5</accession>
<evidence type="ECO:0000313" key="2">
    <source>
        <dbReference type="EMBL" id="MCP9565525.1"/>
    </source>
</evidence>